<name>A0A423PLZ4_9GAMM</name>
<organism evidence="1 2">
    <name type="scientific">Salinisphaera japonica YTM-1</name>
    <dbReference type="NCBI Taxonomy" id="1209778"/>
    <lineage>
        <taxon>Bacteria</taxon>
        <taxon>Pseudomonadati</taxon>
        <taxon>Pseudomonadota</taxon>
        <taxon>Gammaproteobacteria</taxon>
        <taxon>Salinisphaerales</taxon>
        <taxon>Salinisphaeraceae</taxon>
        <taxon>Salinisphaera</taxon>
    </lineage>
</organism>
<dbReference type="AlphaFoldDB" id="A0A423PLZ4"/>
<comment type="caution">
    <text evidence="1">The sequence shown here is derived from an EMBL/GenBank/DDBJ whole genome shotgun (WGS) entry which is preliminary data.</text>
</comment>
<dbReference type="Proteomes" id="UP000285310">
    <property type="component" value="Unassembled WGS sequence"/>
</dbReference>
<accession>A0A423PLZ4</accession>
<gene>
    <name evidence="1" type="ORF">SAJA_11095</name>
</gene>
<protein>
    <submittedName>
        <fullName evidence="1">Uncharacterized protein</fullName>
    </submittedName>
</protein>
<sequence length="233" mass="25892">MSDGIDEPAPSPLPRRHATRLRHYWRSQGWAHHDNIDIDLLRWGLIVERIGRDTASVFELSGAGRDALAQGLVANRAARQAHAAAVHAAARHLAAAGRLVFTELSIRTVHEGRWRSCKPDVFSLVRGLRADHLAPQVHEIKVSRADLLGELRNAKIERYRELAASIYFVLADGVASVSEIPADYGVMFYDPAQGLRIARIAPMGEYTLETRHWMALAKARPFAAEHESGQLAF</sequence>
<proteinExistence type="predicted"/>
<evidence type="ECO:0000313" key="2">
    <source>
        <dbReference type="Proteomes" id="UP000285310"/>
    </source>
</evidence>
<reference evidence="1 2" key="1">
    <citation type="submission" date="2013-10" db="EMBL/GenBank/DDBJ databases">
        <title>Salinisphaera japonica YTM-1 Genome Sequencing.</title>
        <authorList>
            <person name="Lai Q."/>
            <person name="Li C."/>
            <person name="Shao Z."/>
        </authorList>
    </citation>
    <scope>NUCLEOTIDE SEQUENCE [LARGE SCALE GENOMIC DNA]</scope>
    <source>
        <strain evidence="1 2">YTM-1</strain>
    </source>
</reference>
<dbReference type="OrthoDB" id="7058820at2"/>
<dbReference type="EMBL" id="AYKG01000034">
    <property type="protein sequence ID" value="ROO26608.1"/>
    <property type="molecule type" value="Genomic_DNA"/>
</dbReference>
<dbReference type="InParanoid" id="A0A423PLZ4"/>
<keyword evidence="2" id="KW-1185">Reference proteome</keyword>
<evidence type="ECO:0000313" key="1">
    <source>
        <dbReference type="EMBL" id="ROO26608.1"/>
    </source>
</evidence>
<dbReference type="RefSeq" id="WP_123658697.1">
    <property type="nucleotide sequence ID" value="NZ_AYKG01000034.1"/>
</dbReference>